<dbReference type="SMART" id="SM00382">
    <property type="entry name" value="AAA"/>
    <property type="match status" value="2"/>
</dbReference>
<comment type="caution">
    <text evidence="6">The sequence shown here is derived from an EMBL/GenBank/DDBJ whole genome shotgun (WGS) entry which is preliminary data.</text>
</comment>
<dbReference type="OrthoDB" id="9808609at2"/>
<evidence type="ECO:0000256" key="2">
    <source>
        <dbReference type="ARBA" id="ARBA00022741"/>
    </source>
</evidence>
<dbReference type="GO" id="GO:0016887">
    <property type="term" value="F:ATP hydrolysis activity"/>
    <property type="evidence" value="ECO:0007669"/>
    <property type="project" value="InterPro"/>
</dbReference>
<dbReference type="STRING" id="1859457.BET10_14475"/>
<proteinExistence type="predicted"/>
<evidence type="ECO:0000313" key="7">
    <source>
        <dbReference type="Proteomes" id="UP000179786"/>
    </source>
</evidence>
<dbReference type="SUPFAM" id="SSF52540">
    <property type="entry name" value="P-loop containing nucleoside triphosphate hydrolases"/>
    <property type="match status" value="2"/>
</dbReference>
<reference evidence="6 7" key="1">
    <citation type="submission" date="2016-09" db="EMBL/GenBank/DDBJ databases">
        <title>Pseudoalteromonas amylolytica sp. nov., isolated from the surface seawater.</title>
        <authorList>
            <person name="Wu Y.-H."/>
            <person name="Cheng H."/>
            <person name="Jin X.-B."/>
            <person name="Wang C.-S."/>
            <person name="Xu X.-W."/>
        </authorList>
    </citation>
    <scope>NUCLEOTIDE SEQUENCE [LARGE SCALE GENOMIC DNA]</scope>
    <source>
        <strain evidence="6 7">JW1</strain>
    </source>
</reference>
<dbReference type="EMBL" id="MKJU01000027">
    <property type="protein sequence ID" value="OHU89988.1"/>
    <property type="molecule type" value="Genomic_DNA"/>
</dbReference>
<sequence length="528" mass="58754">MPVLTAQNLSYQFADGNVIFNALNCSIDHTRIGLVGKNGAGKSILARLLAKQLAPTQGRIHSQASIGFFDQHAKQHLDSSTTIAQFLGHDSTLKALEKISNGHCEPALFDAVEQHWQLPQNLSQQLVAIGLPNDYHMLCKHLSGGQLARLRLWQLFDSNAELLILDEPSNHLDADGRQWLAEQLSAFRGHVLLVSHDHTLLKQVSQIWELSELGLKQYGTDFDNFLIQKHTEQSTLSKQINAVRKQQLVVKRQAQLNKEKAQKRAAQGNKLRANGSQAKVLLNSKKDSATANASSNLKNQQQRQKKLQDKHAQLRLKQQQHQTQQLYLGKLSKADTNKRSLVSAQQLTLPFGQQKALSFNIYQQQKWHIQGANGSGKSTLLKVLLDQRSAKSGSVTINTTLSYIDQHFLHLTSHQNCLDTLMQTCPELTHSVARTLLAGVGLKKTKVSQPISTLSGGEKMKLSMLCASQQSPTPLLLLDEPDNHLDFDSKKQLAKALSDYSGSFLIVSHDEYFLTNIGITHELSLNPE</sequence>
<keyword evidence="2" id="KW-0547">Nucleotide-binding</keyword>
<dbReference type="InterPro" id="IPR027417">
    <property type="entry name" value="P-loop_NTPase"/>
</dbReference>
<keyword evidence="7" id="KW-1185">Reference proteome</keyword>
<dbReference type="PROSITE" id="PS00211">
    <property type="entry name" value="ABC_TRANSPORTER_1"/>
    <property type="match status" value="1"/>
</dbReference>
<name>A0A1S1MTD4_9GAMM</name>
<dbReference type="InterPro" id="IPR050611">
    <property type="entry name" value="ABCF"/>
</dbReference>
<dbReference type="InterPro" id="IPR003593">
    <property type="entry name" value="AAA+_ATPase"/>
</dbReference>
<evidence type="ECO:0000256" key="1">
    <source>
        <dbReference type="ARBA" id="ARBA00022737"/>
    </source>
</evidence>
<dbReference type="Proteomes" id="UP000179786">
    <property type="component" value="Unassembled WGS sequence"/>
</dbReference>
<dbReference type="InterPro" id="IPR017871">
    <property type="entry name" value="ABC_transporter-like_CS"/>
</dbReference>
<feature type="domain" description="ABC transporter" evidence="5">
    <location>
        <begin position="4"/>
        <end position="237"/>
    </location>
</feature>
<dbReference type="PANTHER" id="PTHR19211">
    <property type="entry name" value="ATP-BINDING TRANSPORT PROTEIN-RELATED"/>
    <property type="match status" value="1"/>
</dbReference>
<dbReference type="Gene3D" id="3.40.50.300">
    <property type="entry name" value="P-loop containing nucleotide triphosphate hydrolases"/>
    <property type="match status" value="2"/>
</dbReference>
<protein>
    <recommendedName>
        <fullName evidence="5">ABC transporter domain-containing protein</fullName>
    </recommendedName>
</protein>
<dbReference type="InterPro" id="IPR003439">
    <property type="entry name" value="ABC_transporter-like_ATP-bd"/>
</dbReference>
<dbReference type="CDD" id="cd03221">
    <property type="entry name" value="ABCF_EF-3"/>
    <property type="match status" value="1"/>
</dbReference>
<dbReference type="PANTHER" id="PTHR19211:SF6">
    <property type="entry name" value="BLL7188 PROTEIN"/>
    <property type="match status" value="1"/>
</dbReference>
<keyword evidence="1" id="KW-0677">Repeat</keyword>
<dbReference type="RefSeq" id="WP_070985957.1">
    <property type="nucleotide sequence ID" value="NZ_MKJU01000027.1"/>
</dbReference>
<evidence type="ECO:0000256" key="4">
    <source>
        <dbReference type="SAM" id="MobiDB-lite"/>
    </source>
</evidence>
<feature type="region of interest" description="Disordered" evidence="4">
    <location>
        <begin position="286"/>
        <end position="318"/>
    </location>
</feature>
<gene>
    <name evidence="6" type="ORF">BET10_14475</name>
</gene>
<accession>A0A1S1MTD4</accession>
<dbReference type="Pfam" id="PF00005">
    <property type="entry name" value="ABC_tran"/>
    <property type="match status" value="2"/>
</dbReference>
<evidence type="ECO:0000313" key="6">
    <source>
        <dbReference type="EMBL" id="OHU89988.1"/>
    </source>
</evidence>
<dbReference type="PROSITE" id="PS50893">
    <property type="entry name" value="ABC_TRANSPORTER_2"/>
    <property type="match status" value="1"/>
</dbReference>
<dbReference type="AlphaFoldDB" id="A0A1S1MTD4"/>
<evidence type="ECO:0000259" key="5">
    <source>
        <dbReference type="PROSITE" id="PS50893"/>
    </source>
</evidence>
<evidence type="ECO:0000256" key="3">
    <source>
        <dbReference type="ARBA" id="ARBA00022840"/>
    </source>
</evidence>
<organism evidence="6 7">
    <name type="scientific">Pseudoalteromonas amylolytica</name>
    <dbReference type="NCBI Taxonomy" id="1859457"/>
    <lineage>
        <taxon>Bacteria</taxon>
        <taxon>Pseudomonadati</taxon>
        <taxon>Pseudomonadota</taxon>
        <taxon>Gammaproteobacteria</taxon>
        <taxon>Alteromonadales</taxon>
        <taxon>Pseudoalteromonadaceae</taxon>
        <taxon>Pseudoalteromonas</taxon>
    </lineage>
</organism>
<dbReference type="GO" id="GO:0005524">
    <property type="term" value="F:ATP binding"/>
    <property type="evidence" value="ECO:0007669"/>
    <property type="project" value="UniProtKB-KW"/>
</dbReference>
<keyword evidence="3" id="KW-0067">ATP-binding</keyword>